<dbReference type="Pfam" id="PF00309">
    <property type="entry name" value="Sigma54_AID"/>
    <property type="match status" value="1"/>
</dbReference>
<organism evidence="1">
    <name type="scientific">marine metagenome</name>
    <dbReference type="NCBI Taxonomy" id="408172"/>
    <lineage>
        <taxon>unclassified sequences</taxon>
        <taxon>metagenomes</taxon>
        <taxon>ecological metagenomes</taxon>
    </lineage>
</organism>
<dbReference type="InterPro" id="IPR000394">
    <property type="entry name" value="RNA_pol_sigma_54"/>
</dbReference>
<dbReference type="GO" id="GO:0016987">
    <property type="term" value="F:sigma factor activity"/>
    <property type="evidence" value="ECO:0007669"/>
    <property type="project" value="InterPro"/>
</dbReference>
<dbReference type="AlphaFoldDB" id="A0A383B8P8"/>
<feature type="non-terminal residue" evidence="1">
    <location>
        <position position="1"/>
    </location>
</feature>
<protein>
    <submittedName>
        <fullName evidence="1">Uncharacterized protein</fullName>
    </submittedName>
</protein>
<dbReference type="GO" id="GO:0001216">
    <property type="term" value="F:DNA-binding transcription activator activity"/>
    <property type="evidence" value="ECO:0007669"/>
    <property type="project" value="InterPro"/>
</dbReference>
<name>A0A383B8P8_9ZZZZ</name>
<sequence>VTQAPQIQQQVNQRLTMTPRLRQAIELLQLNNS</sequence>
<reference evidence="1" key="1">
    <citation type="submission" date="2018-05" db="EMBL/GenBank/DDBJ databases">
        <authorList>
            <person name="Lanie J.A."/>
            <person name="Ng W.-L."/>
            <person name="Kazmierczak K.M."/>
            <person name="Andrzejewski T.M."/>
            <person name="Davidsen T.M."/>
            <person name="Wayne K.J."/>
            <person name="Tettelin H."/>
            <person name="Glass J.I."/>
            <person name="Rusch D."/>
            <person name="Podicherti R."/>
            <person name="Tsui H.-C.T."/>
            <person name="Winkler M.E."/>
        </authorList>
    </citation>
    <scope>NUCLEOTIDE SEQUENCE</scope>
</reference>
<feature type="non-terminal residue" evidence="1">
    <location>
        <position position="33"/>
    </location>
</feature>
<accession>A0A383B8P8</accession>
<dbReference type="EMBL" id="UINC01198298">
    <property type="protein sequence ID" value="SVE16193.1"/>
    <property type="molecule type" value="Genomic_DNA"/>
</dbReference>
<gene>
    <name evidence="1" type="ORF">METZ01_LOCUS469047</name>
</gene>
<evidence type="ECO:0000313" key="1">
    <source>
        <dbReference type="EMBL" id="SVE16193.1"/>
    </source>
</evidence>
<proteinExistence type="predicted"/>